<reference evidence="4" key="2">
    <citation type="journal article" date="2021" name="PeerJ">
        <title>Extensive microbial diversity within the chicken gut microbiome revealed by metagenomics and culture.</title>
        <authorList>
            <person name="Gilroy R."/>
            <person name="Ravi A."/>
            <person name="Getino M."/>
            <person name="Pursley I."/>
            <person name="Horton D.L."/>
            <person name="Alikhan N.F."/>
            <person name="Baker D."/>
            <person name="Gharbi K."/>
            <person name="Hall N."/>
            <person name="Watson M."/>
            <person name="Adriaenssens E.M."/>
            <person name="Foster-Nyarko E."/>
            <person name="Jarju S."/>
            <person name="Secka A."/>
            <person name="Antonio M."/>
            <person name="Oren A."/>
            <person name="Chaudhuri R.R."/>
            <person name="La Ragione R."/>
            <person name="Hildebrand F."/>
            <person name="Pallen M.J."/>
        </authorList>
    </citation>
    <scope>NUCLEOTIDE SEQUENCE</scope>
    <source>
        <strain evidence="4">517</strain>
    </source>
</reference>
<evidence type="ECO:0000259" key="3">
    <source>
        <dbReference type="Pfam" id="PF22666"/>
    </source>
</evidence>
<proteinExistence type="predicted"/>
<dbReference type="PANTHER" id="PTHR43730:SF1">
    <property type="entry name" value="BETA-MANNOSIDASE"/>
    <property type="match status" value="1"/>
</dbReference>
<dbReference type="InterPro" id="IPR050887">
    <property type="entry name" value="Beta-mannosidase_GH2"/>
</dbReference>
<dbReference type="GO" id="GO:0004567">
    <property type="term" value="F:beta-mannosidase activity"/>
    <property type="evidence" value="ECO:0007669"/>
    <property type="project" value="TreeGrafter"/>
</dbReference>
<protein>
    <submittedName>
        <fullName evidence="4">Glycoside hydrolase family 2 protein</fullName>
    </submittedName>
</protein>
<dbReference type="GO" id="GO:0006516">
    <property type="term" value="P:glycoprotein catabolic process"/>
    <property type="evidence" value="ECO:0007669"/>
    <property type="project" value="TreeGrafter"/>
</dbReference>
<gene>
    <name evidence="4" type="ORF">IAB16_03090</name>
</gene>
<name>A0A940ID21_9FIRM</name>
<reference evidence="4" key="1">
    <citation type="submission" date="2020-10" db="EMBL/GenBank/DDBJ databases">
        <authorList>
            <person name="Gilroy R."/>
        </authorList>
    </citation>
    <scope>NUCLEOTIDE SEQUENCE</scope>
    <source>
        <strain evidence="4">517</strain>
    </source>
</reference>
<dbReference type="InterPro" id="IPR008979">
    <property type="entry name" value="Galactose-bd-like_sf"/>
</dbReference>
<comment type="caution">
    <text evidence="4">The sequence shown here is derived from an EMBL/GenBank/DDBJ whole genome shotgun (WGS) entry which is preliminary data.</text>
</comment>
<keyword evidence="1 4" id="KW-0378">Hydrolase</keyword>
<dbReference type="InterPro" id="IPR054593">
    <property type="entry name" value="Beta-mannosidase-like_N2"/>
</dbReference>
<evidence type="ECO:0000313" key="5">
    <source>
        <dbReference type="Proteomes" id="UP000727857"/>
    </source>
</evidence>
<keyword evidence="2" id="KW-0326">Glycosidase</keyword>
<dbReference type="PANTHER" id="PTHR43730">
    <property type="entry name" value="BETA-MANNOSIDASE"/>
    <property type="match status" value="1"/>
</dbReference>
<evidence type="ECO:0000256" key="1">
    <source>
        <dbReference type="ARBA" id="ARBA00022801"/>
    </source>
</evidence>
<evidence type="ECO:0000313" key="4">
    <source>
        <dbReference type="EMBL" id="MBO8423985.1"/>
    </source>
</evidence>
<dbReference type="EMBL" id="JADINF010000073">
    <property type="protein sequence ID" value="MBO8423985.1"/>
    <property type="molecule type" value="Genomic_DNA"/>
</dbReference>
<dbReference type="AlphaFoldDB" id="A0A940ID21"/>
<evidence type="ECO:0000256" key="2">
    <source>
        <dbReference type="ARBA" id="ARBA00023295"/>
    </source>
</evidence>
<accession>A0A940ID21</accession>
<dbReference type="SUPFAM" id="SSF49785">
    <property type="entry name" value="Galactose-binding domain-like"/>
    <property type="match status" value="1"/>
</dbReference>
<feature type="domain" description="Beta-mannosidase-like galactose-binding" evidence="3">
    <location>
        <begin position="17"/>
        <end position="177"/>
    </location>
</feature>
<organism evidence="4 5">
    <name type="scientific">Candidatus Stercoripulliclostridium pullicola</name>
    <dbReference type="NCBI Taxonomy" id="2840953"/>
    <lineage>
        <taxon>Bacteria</taxon>
        <taxon>Bacillati</taxon>
        <taxon>Bacillota</taxon>
        <taxon>Clostridia</taxon>
        <taxon>Eubacteriales</taxon>
        <taxon>Candidatus Stercoripulliclostridium</taxon>
    </lineage>
</organism>
<dbReference type="Proteomes" id="UP000727857">
    <property type="component" value="Unassembled WGS sequence"/>
</dbReference>
<dbReference type="Pfam" id="PF22666">
    <property type="entry name" value="Glyco_hydro_2_N2"/>
    <property type="match status" value="1"/>
</dbReference>
<sequence>MILDLCGKWLMRDLTLGGEWTDAEVPSCNYTDLLKANKIPDPFLGMNENETAVLGDRDWEYKRTFEADDELLCAPRAELCCDMLDTVFRIYINGKEVLSDCNSFIGYRVDIKGVLKKGTNEISVIFSAPRPYAEKEMKRLNVSASTTGLQSVTFIRKAQCHFGWDWGPVVPVSGITKAIYIDYGGVTRIADLYVEQRHSSGKVTLCANAEITGGYQTEYTL</sequence>
<feature type="non-terminal residue" evidence="4">
    <location>
        <position position="221"/>
    </location>
</feature>
<dbReference type="Gene3D" id="2.60.120.260">
    <property type="entry name" value="Galactose-binding domain-like"/>
    <property type="match status" value="1"/>
</dbReference>